<evidence type="ECO:0000313" key="1">
    <source>
        <dbReference type="EMBL" id="QHS90715.1"/>
    </source>
</evidence>
<organism evidence="1">
    <name type="scientific">viral metagenome</name>
    <dbReference type="NCBI Taxonomy" id="1070528"/>
    <lineage>
        <taxon>unclassified sequences</taxon>
        <taxon>metagenomes</taxon>
        <taxon>organismal metagenomes</taxon>
    </lineage>
</organism>
<reference evidence="1" key="1">
    <citation type="journal article" date="2020" name="Nature">
        <title>Giant virus diversity and host interactions through global metagenomics.</title>
        <authorList>
            <person name="Schulz F."/>
            <person name="Roux S."/>
            <person name="Paez-Espino D."/>
            <person name="Jungbluth S."/>
            <person name="Walsh D.A."/>
            <person name="Denef V.J."/>
            <person name="McMahon K.D."/>
            <person name="Konstantinidis K.T."/>
            <person name="Eloe-Fadrosh E.A."/>
            <person name="Kyrpides N.C."/>
            <person name="Woyke T."/>
        </authorList>
    </citation>
    <scope>NUCLEOTIDE SEQUENCE</scope>
    <source>
        <strain evidence="1">GVMAG-M-3300010354-11</strain>
    </source>
</reference>
<proteinExistence type="predicted"/>
<dbReference type="EMBL" id="MN739143">
    <property type="protein sequence ID" value="QHS90715.1"/>
    <property type="molecule type" value="Genomic_DNA"/>
</dbReference>
<dbReference type="AlphaFoldDB" id="A0A6C0BEH4"/>
<name>A0A6C0BEH4_9ZZZZ</name>
<sequence length="136" mass="16236">MSQQCLYNAQGQITCNDNVLEKFTDTKVALEKTIEMRRKIKQSLEYDREKKIKELQKLLKPIINCIPVDWRIPRDILERSQIQDDDVDRYRQCIKENEKRSAENEMFMAQHLAKIESSIQAEERKINELRSHLNTL</sequence>
<accession>A0A6C0BEH4</accession>
<protein>
    <submittedName>
        <fullName evidence="1">Uncharacterized protein</fullName>
    </submittedName>
</protein>